<accession>A0ACB8UFP9</accession>
<dbReference type="Proteomes" id="UP001055072">
    <property type="component" value="Unassembled WGS sequence"/>
</dbReference>
<dbReference type="EMBL" id="MU274902">
    <property type="protein sequence ID" value="KAI0093089.1"/>
    <property type="molecule type" value="Genomic_DNA"/>
</dbReference>
<evidence type="ECO:0000313" key="2">
    <source>
        <dbReference type="Proteomes" id="UP001055072"/>
    </source>
</evidence>
<proteinExistence type="predicted"/>
<keyword evidence="2" id="KW-1185">Reference proteome</keyword>
<name>A0ACB8UFP9_9APHY</name>
<evidence type="ECO:0000313" key="1">
    <source>
        <dbReference type="EMBL" id="KAI0093089.1"/>
    </source>
</evidence>
<organism evidence="1 2">
    <name type="scientific">Irpex rosettiformis</name>
    <dbReference type="NCBI Taxonomy" id="378272"/>
    <lineage>
        <taxon>Eukaryota</taxon>
        <taxon>Fungi</taxon>
        <taxon>Dikarya</taxon>
        <taxon>Basidiomycota</taxon>
        <taxon>Agaricomycotina</taxon>
        <taxon>Agaricomycetes</taxon>
        <taxon>Polyporales</taxon>
        <taxon>Irpicaceae</taxon>
        <taxon>Irpex</taxon>
    </lineage>
</organism>
<sequence>MPTTENKSPLLSPPPVPPGSIPSRLRPHIGKESSWASLIRIVRKEDGLQIQQCQEKLNAYVVFSGIFSITLSVLLVDSFRNLRPNYAAMTVELLKQISTQGHSTNVPAGVPSLPYYLPPRFASHVNTLWVASLSLNVVGVSFVFLYKEWLHQLEKSVGSSPQAELRIRHSRQADWGLVELAPLLPFVLQISMALFFAGLCILTFAVNQTAGYTTMTVVVGWAGIFVLMVVAPIISPQCPYRLPFAESATCYVRSSIHGFLAAQAAAASGMPSPAKKVNALEAGVARTQAGGGSEVDELDIDVFLAIYSKRCEVHILNIMWDALKEAGASPENLLLFVRKIIDSAHPPISSLRDGSGRDSKLDTPVAALDLRSVPNATYCTILDNVANLLDNQLLLQSGANDSKPIEWSAWMKEALWIIFADSPYPIPAGANTVLAKLLHEERSGASVDCIISLVSSSSSAEVTANHFAFIFQRIQGVMMIIPTANVCPFLSTLLRSCFSPQSVLTPNVSNDLQPLLKDLQSKIPPSCLTSITSLLMTRFTNEVHSTMFWHRRILGLFESLLIVDDALSKEAASPAIKSTCEHLVKMMRQILVQPKNVPIVMSFASGLTNNKHQILVRSATRLFIDAFATSTPATRQCIVSNLTSAIDWQYRLQTEDEDNSWDRFVRLHVTKTYLLVLKGIEELQKRGSLLVKDSEAEGAFKNELKDLEVAVKDSISLALDRSSESESESSTKKTNDMSTGKEEDDAAPKAVKDGDDDKQPYVSNKTEHARDHDGDVFVPLPPPKIRFEKDIDMAKQCLLQITALDLVTAHAGAIDNNRATETEIDDASLSLCGDDIIEALLRIVPLEDLGLDASARMRRVAKAKKTTEDHSEAKDEEGTEDTADSEGESVVSGYRKRIRSLRSKLSHMNKANST</sequence>
<protein>
    <submittedName>
        <fullName evidence="1">Uncharacterized protein</fullName>
    </submittedName>
</protein>
<gene>
    <name evidence="1" type="ORF">BDY19DRAFT_902893</name>
</gene>
<reference evidence="1" key="1">
    <citation type="journal article" date="2021" name="Environ. Microbiol.">
        <title>Gene family expansions and transcriptome signatures uncover fungal adaptations to wood decay.</title>
        <authorList>
            <person name="Hage H."/>
            <person name="Miyauchi S."/>
            <person name="Viragh M."/>
            <person name="Drula E."/>
            <person name="Min B."/>
            <person name="Chaduli D."/>
            <person name="Navarro D."/>
            <person name="Favel A."/>
            <person name="Norest M."/>
            <person name="Lesage-Meessen L."/>
            <person name="Balint B."/>
            <person name="Merenyi Z."/>
            <person name="de Eugenio L."/>
            <person name="Morin E."/>
            <person name="Martinez A.T."/>
            <person name="Baldrian P."/>
            <person name="Stursova M."/>
            <person name="Martinez M.J."/>
            <person name="Novotny C."/>
            <person name="Magnuson J.K."/>
            <person name="Spatafora J.W."/>
            <person name="Maurice S."/>
            <person name="Pangilinan J."/>
            <person name="Andreopoulos W."/>
            <person name="LaButti K."/>
            <person name="Hundley H."/>
            <person name="Na H."/>
            <person name="Kuo A."/>
            <person name="Barry K."/>
            <person name="Lipzen A."/>
            <person name="Henrissat B."/>
            <person name="Riley R."/>
            <person name="Ahrendt S."/>
            <person name="Nagy L.G."/>
            <person name="Grigoriev I.V."/>
            <person name="Martin F."/>
            <person name="Rosso M.N."/>
        </authorList>
    </citation>
    <scope>NUCLEOTIDE SEQUENCE</scope>
    <source>
        <strain evidence="1">CBS 384.51</strain>
    </source>
</reference>
<comment type="caution">
    <text evidence="1">The sequence shown here is derived from an EMBL/GenBank/DDBJ whole genome shotgun (WGS) entry which is preliminary data.</text>
</comment>